<sequence length="313" mass="34436">KRREGSYRPALAEVMQDRLTAHDLDVNRQMFNAKTGALAKVTTDSGTTQVLEDPYNVDQAGTGTKFIFPGDQLMFYSGATPRTRVKVTSVDHSASSMVVTPDPQTTAADLVYKATDDTDNRNGEANGLLGSVSDSDDDFENIDTGVATRWSSYVLDNSGVSRPPSDSLVMQMIEVLRARSRQTPNLIVTSPGIVLKYSEIFLPLRRLDGQDVQLRGGYKPIAGIIHAGGVIPVISDADCPQRHMFFLNTSAFRMADVVGTEWAELDGATFDRVDDKDAISGYIRKYWNLITIKRNANGLLKDLDDISAIERQH</sequence>
<reference evidence="1" key="1">
    <citation type="journal article" date="2015" name="Nature">
        <title>Complex archaea that bridge the gap between prokaryotes and eukaryotes.</title>
        <authorList>
            <person name="Spang A."/>
            <person name="Saw J.H."/>
            <person name="Jorgensen S.L."/>
            <person name="Zaremba-Niedzwiedzka K."/>
            <person name="Martijn J."/>
            <person name="Lind A.E."/>
            <person name="van Eijk R."/>
            <person name="Schleper C."/>
            <person name="Guy L."/>
            <person name="Ettema T.J."/>
        </authorList>
    </citation>
    <scope>NUCLEOTIDE SEQUENCE</scope>
</reference>
<proteinExistence type="predicted"/>
<gene>
    <name evidence="1" type="ORF">LCGC14_2974080</name>
</gene>
<dbReference type="InterPro" id="IPR049718">
    <property type="entry name" value="AKO59007-like"/>
</dbReference>
<accession>A0A0F8ZG90</accession>
<evidence type="ECO:0008006" key="2">
    <source>
        <dbReference type="Google" id="ProtNLM"/>
    </source>
</evidence>
<dbReference type="AlphaFoldDB" id="A0A0F8ZG90"/>
<dbReference type="EMBL" id="LAZR01060553">
    <property type="protein sequence ID" value="KKK65444.1"/>
    <property type="molecule type" value="Genomic_DNA"/>
</dbReference>
<comment type="caution">
    <text evidence="1">The sequence shown here is derived from an EMBL/GenBank/DDBJ whole genome shotgun (WGS) entry which is preliminary data.</text>
</comment>
<feature type="non-terminal residue" evidence="1">
    <location>
        <position position="1"/>
    </location>
</feature>
<evidence type="ECO:0000313" key="1">
    <source>
        <dbReference type="EMBL" id="KKK65444.1"/>
    </source>
</evidence>
<protein>
    <recommendedName>
        <fullName evidence="2">Major capsid protein</fullName>
    </recommendedName>
</protein>
<dbReference type="NCBIfam" id="NF033394">
    <property type="entry name" value="capsid_maj_Podo"/>
    <property type="match status" value="1"/>
</dbReference>
<organism evidence="1">
    <name type="scientific">marine sediment metagenome</name>
    <dbReference type="NCBI Taxonomy" id="412755"/>
    <lineage>
        <taxon>unclassified sequences</taxon>
        <taxon>metagenomes</taxon>
        <taxon>ecological metagenomes</taxon>
    </lineage>
</organism>
<name>A0A0F8ZG90_9ZZZZ</name>